<proteinExistence type="predicted"/>
<keyword evidence="1" id="KW-1133">Transmembrane helix</keyword>
<dbReference type="Gene3D" id="3.30.450.20">
    <property type="entry name" value="PAS domain"/>
    <property type="match status" value="1"/>
</dbReference>
<comment type="caution">
    <text evidence="2">The sequence shown here is derived from an EMBL/GenBank/DDBJ whole genome shotgun (WGS) entry which is preliminary data.</text>
</comment>
<evidence type="ECO:0000313" key="3">
    <source>
        <dbReference type="Proteomes" id="UP000436468"/>
    </source>
</evidence>
<organism evidence="2 3">
    <name type="scientific">Bradyrhizobium pachyrhizi</name>
    <dbReference type="NCBI Taxonomy" id="280333"/>
    <lineage>
        <taxon>Bacteria</taxon>
        <taxon>Pseudomonadati</taxon>
        <taxon>Pseudomonadota</taxon>
        <taxon>Alphaproteobacteria</taxon>
        <taxon>Hyphomicrobiales</taxon>
        <taxon>Nitrobacteraceae</taxon>
        <taxon>Bradyrhizobium</taxon>
    </lineage>
</organism>
<keyword evidence="1" id="KW-0472">Membrane</keyword>
<gene>
    <name evidence="2" type="ORF">GPL21_34870</name>
</gene>
<evidence type="ECO:0008006" key="4">
    <source>
        <dbReference type="Google" id="ProtNLM"/>
    </source>
</evidence>
<sequence length="362" mass="39509">MANRGLSLRTLVFVGGATLMLVPAIVTATLYTAALEQRGEELQVEKLTTRGELSANLLARRLYGVWMDLARMADLIDPTDPANAREHIQFLSRLDGRYSWLGIADLEGKVLAARDGMLEGASVAQRPWFRRGLDAPAAVDVHEAQLLASLLPVSAEPYRFVDLAAPLRLGGSVVGVIGAHLNWKWVQEGMAALQAPGIDVLLLSRDRTVLFGPTDLVNKRLSVGSALAASRVTRAFSSERWPDGKDYFTVIVPSIGFADLPSFGWSLLIRQNADDAMSSTRELIRLFWIILGAGAVVALALLLCAAQWLRTPLRRLSESAQAILLDPGARPPHQETRFEEAARLSDALAHMQSKLMGRRSNS</sequence>
<dbReference type="AlphaFoldDB" id="A0A844T409"/>
<dbReference type="EMBL" id="WQNF01000040">
    <property type="protein sequence ID" value="MVT70262.1"/>
    <property type="molecule type" value="Genomic_DNA"/>
</dbReference>
<dbReference type="Gene3D" id="6.10.340.10">
    <property type="match status" value="1"/>
</dbReference>
<reference evidence="2 3" key="1">
    <citation type="submission" date="2019-12" db="EMBL/GenBank/DDBJ databases">
        <title>Draft genome sequences Bradyrhizobium cajani AMBPC1010, Bradyrhizobium pachyrhizi AMBPC1040 and Bradyrhizobium yuanmingense ALSPC3051, three plant growth promoting strains isolated from nodules of Cajanus cajan L. in Dominican Republic.</title>
        <authorList>
            <person name="Flores-Felix J.D."/>
            <person name="Araujo J."/>
            <person name="Diaz-Alcantara C."/>
            <person name="Gonzalez-Andres F."/>
            <person name="Velazquez E."/>
        </authorList>
    </citation>
    <scope>NUCLEOTIDE SEQUENCE [LARGE SCALE GENOMIC DNA]</scope>
    <source>
        <strain evidence="2 3">1040</strain>
    </source>
</reference>
<evidence type="ECO:0000256" key="1">
    <source>
        <dbReference type="SAM" id="Phobius"/>
    </source>
</evidence>
<keyword evidence="3" id="KW-1185">Reference proteome</keyword>
<dbReference type="Proteomes" id="UP000436468">
    <property type="component" value="Unassembled WGS sequence"/>
</dbReference>
<accession>A0A844T409</accession>
<name>A0A844T409_9BRAD</name>
<dbReference type="RefSeq" id="WP_157348242.1">
    <property type="nucleotide sequence ID" value="NZ_WQNF01000040.1"/>
</dbReference>
<protein>
    <recommendedName>
        <fullName evidence="4">HAMP domain-containing protein</fullName>
    </recommendedName>
</protein>
<feature type="transmembrane region" description="Helical" evidence="1">
    <location>
        <begin position="286"/>
        <end position="309"/>
    </location>
</feature>
<keyword evidence="1" id="KW-0812">Transmembrane</keyword>
<evidence type="ECO:0000313" key="2">
    <source>
        <dbReference type="EMBL" id="MVT70262.1"/>
    </source>
</evidence>